<evidence type="ECO:0000313" key="10">
    <source>
        <dbReference type="EMBL" id="AKU99883.1"/>
    </source>
</evidence>
<dbReference type="CDD" id="cd16432">
    <property type="entry name" value="CheB_Rec"/>
    <property type="match status" value="1"/>
</dbReference>
<dbReference type="EMBL" id="CP012333">
    <property type="protein sequence ID" value="AKU99883.1"/>
    <property type="molecule type" value="Genomic_DNA"/>
</dbReference>
<dbReference type="InterPro" id="IPR000673">
    <property type="entry name" value="Sig_transdc_resp-reg_Me-estase"/>
</dbReference>
<evidence type="ECO:0000256" key="4">
    <source>
        <dbReference type="ARBA" id="ARBA00039140"/>
    </source>
</evidence>
<dbReference type="PROSITE" id="PS50110">
    <property type="entry name" value="RESPONSE_REGULATORY"/>
    <property type="match status" value="1"/>
</dbReference>
<dbReference type="PIRSF" id="PIRSF000876">
    <property type="entry name" value="RR_chemtxs_CheB"/>
    <property type="match status" value="1"/>
</dbReference>
<dbReference type="AlphaFoldDB" id="A0A0K1Q286"/>
<dbReference type="PROSITE" id="PS50122">
    <property type="entry name" value="CHEB"/>
    <property type="match status" value="1"/>
</dbReference>
<dbReference type="GO" id="GO:0000156">
    <property type="term" value="F:phosphorelay response regulator activity"/>
    <property type="evidence" value="ECO:0007669"/>
    <property type="project" value="InterPro"/>
</dbReference>
<dbReference type="KEGG" id="llu:AKJ09_06547"/>
<evidence type="ECO:0000256" key="3">
    <source>
        <dbReference type="ARBA" id="ARBA00022801"/>
    </source>
</evidence>
<keyword evidence="7" id="KW-0597">Phosphoprotein</keyword>
<evidence type="ECO:0000256" key="1">
    <source>
        <dbReference type="ARBA" id="ARBA00022490"/>
    </source>
</evidence>
<evidence type="ECO:0000256" key="2">
    <source>
        <dbReference type="ARBA" id="ARBA00022500"/>
    </source>
</evidence>
<dbReference type="RefSeq" id="WP_146651263.1">
    <property type="nucleotide sequence ID" value="NZ_CP012333.1"/>
</dbReference>
<evidence type="ECO:0000259" key="9">
    <source>
        <dbReference type="PROSITE" id="PS50122"/>
    </source>
</evidence>
<comment type="caution">
    <text evidence="6">Lacks conserved residue(s) required for the propagation of feature annotation.</text>
</comment>
<evidence type="ECO:0000256" key="6">
    <source>
        <dbReference type="PROSITE-ProRule" id="PRU00050"/>
    </source>
</evidence>
<proteinExistence type="predicted"/>
<dbReference type="GO" id="GO:0006935">
    <property type="term" value="P:chemotaxis"/>
    <property type="evidence" value="ECO:0007669"/>
    <property type="project" value="UniProtKB-KW"/>
</dbReference>
<dbReference type="SUPFAM" id="SSF52738">
    <property type="entry name" value="Methylesterase CheB, C-terminal domain"/>
    <property type="match status" value="1"/>
</dbReference>
<keyword evidence="3" id="KW-0378">Hydrolase</keyword>
<feature type="domain" description="Response regulatory" evidence="8">
    <location>
        <begin position="5"/>
        <end position="123"/>
    </location>
</feature>
<evidence type="ECO:0000256" key="7">
    <source>
        <dbReference type="PROSITE-ProRule" id="PRU00169"/>
    </source>
</evidence>
<dbReference type="Proteomes" id="UP000064967">
    <property type="component" value="Chromosome"/>
</dbReference>
<comment type="catalytic activity">
    <reaction evidence="5">
        <text>[protein]-L-glutamate 5-O-methyl ester + H2O = L-glutamyl-[protein] + methanol + H(+)</text>
        <dbReference type="Rhea" id="RHEA:23236"/>
        <dbReference type="Rhea" id="RHEA-COMP:10208"/>
        <dbReference type="Rhea" id="RHEA-COMP:10311"/>
        <dbReference type="ChEBI" id="CHEBI:15377"/>
        <dbReference type="ChEBI" id="CHEBI:15378"/>
        <dbReference type="ChEBI" id="CHEBI:17790"/>
        <dbReference type="ChEBI" id="CHEBI:29973"/>
        <dbReference type="ChEBI" id="CHEBI:82795"/>
        <dbReference type="EC" id="3.1.1.61"/>
    </reaction>
</comment>
<dbReference type="InterPro" id="IPR011006">
    <property type="entry name" value="CheY-like_superfamily"/>
</dbReference>
<keyword evidence="2" id="KW-0145">Chemotaxis</keyword>
<feature type="modified residue" description="4-aspartylphosphate" evidence="7">
    <location>
        <position position="56"/>
    </location>
</feature>
<dbReference type="GO" id="GO:0005737">
    <property type="term" value="C:cytoplasm"/>
    <property type="evidence" value="ECO:0007669"/>
    <property type="project" value="InterPro"/>
</dbReference>
<dbReference type="EC" id="3.1.1.61" evidence="4"/>
<dbReference type="Pfam" id="PF01339">
    <property type="entry name" value="CheB_methylest"/>
    <property type="match status" value="1"/>
</dbReference>
<feature type="domain" description="CheB-type methylesterase" evidence="9">
    <location>
        <begin position="159"/>
        <end position="347"/>
    </location>
</feature>
<accession>A0A0K1Q286</accession>
<dbReference type="InterPro" id="IPR008248">
    <property type="entry name" value="CheB-like"/>
</dbReference>
<evidence type="ECO:0000259" key="8">
    <source>
        <dbReference type="PROSITE" id="PS50110"/>
    </source>
</evidence>
<keyword evidence="11" id="KW-1185">Reference proteome</keyword>
<protein>
    <recommendedName>
        <fullName evidence="4">protein-glutamate methylesterase</fullName>
        <ecNumber evidence="4">3.1.1.61</ecNumber>
    </recommendedName>
</protein>
<name>A0A0K1Q286_9BACT</name>
<keyword evidence="1" id="KW-0963">Cytoplasm</keyword>
<dbReference type="InterPro" id="IPR001789">
    <property type="entry name" value="Sig_transdc_resp-reg_receiver"/>
</dbReference>
<evidence type="ECO:0000256" key="5">
    <source>
        <dbReference type="ARBA" id="ARBA00048267"/>
    </source>
</evidence>
<organism evidence="10 11">
    <name type="scientific">Labilithrix luteola</name>
    <dbReference type="NCBI Taxonomy" id="1391654"/>
    <lineage>
        <taxon>Bacteria</taxon>
        <taxon>Pseudomonadati</taxon>
        <taxon>Myxococcota</taxon>
        <taxon>Polyangia</taxon>
        <taxon>Polyangiales</taxon>
        <taxon>Labilitrichaceae</taxon>
        <taxon>Labilithrix</taxon>
    </lineage>
</organism>
<dbReference type="Gene3D" id="3.40.50.2300">
    <property type="match status" value="1"/>
</dbReference>
<dbReference type="Pfam" id="PF00072">
    <property type="entry name" value="Response_reg"/>
    <property type="match status" value="1"/>
</dbReference>
<gene>
    <name evidence="10" type="ORF">AKJ09_06547</name>
</gene>
<reference evidence="10 11" key="1">
    <citation type="submission" date="2015-08" db="EMBL/GenBank/DDBJ databases">
        <authorList>
            <person name="Babu N.S."/>
            <person name="Beckwith C.J."/>
            <person name="Beseler K.G."/>
            <person name="Brison A."/>
            <person name="Carone J.V."/>
            <person name="Caskin T.P."/>
            <person name="Diamond M."/>
            <person name="Durham M.E."/>
            <person name="Foxe J.M."/>
            <person name="Go M."/>
            <person name="Henderson B.A."/>
            <person name="Jones I.B."/>
            <person name="McGettigan J.A."/>
            <person name="Micheletti S.J."/>
            <person name="Nasrallah M.E."/>
            <person name="Ortiz D."/>
            <person name="Piller C.R."/>
            <person name="Privatt S.R."/>
            <person name="Schneider S.L."/>
            <person name="Sharp S."/>
            <person name="Smith T.C."/>
            <person name="Stanton J.D."/>
            <person name="Ullery H.E."/>
            <person name="Wilson R.J."/>
            <person name="Serrano M.G."/>
            <person name="Buck G."/>
            <person name="Lee V."/>
            <person name="Wang Y."/>
            <person name="Carvalho R."/>
            <person name="Voegtly L."/>
            <person name="Shi R."/>
            <person name="Duckworth R."/>
            <person name="Johnson A."/>
            <person name="Loviza R."/>
            <person name="Walstead R."/>
            <person name="Shah Z."/>
            <person name="Kiflezghi M."/>
            <person name="Wade K."/>
            <person name="Ball S.L."/>
            <person name="Bradley K.W."/>
            <person name="Asai D.J."/>
            <person name="Bowman C.A."/>
            <person name="Russell D.A."/>
            <person name="Pope W.H."/>
            <person name="Jacobs-Sera D."/>
            <person name="Hendrix R.W."/>
            <person name="Hatfull G.F."/>
        </authorList>
    </citation>
    <scope>NUCLEOTIDE SEQUENCE [LARGE SCALE GENOMIC DNA]</scope>
    <source>
        <strain evidence="10 11">DSM 27648</strain>
    </source>
</reference>
<dbReference type="PANTHER" id="PTHR42872">
    <property type="entry name" value="PROTEIN-GLUTAMATE METHYLESTERASE/PROTEIN-GLUTAMINE GLUTAMINASE"/>
    <property type="match status" value="1"/>
</dbReference>
<dbReference type="CDD" id="cd17541">
    <property type="entry name" value="REC_CheB-like"/>
    <property type="match status" value="1"/>
</dbReference>
<evidence type="ECO:0000313" key="11">
    <source>
        <dbReference type="Proteomes" id="UP000064967"/>
    </source>
</evidence>
<dbReference type="PANTHER" id="PTHR42872:SF6">
    <property type="entry name" value="PROTEIN-GLUTAMATE METHYLESTERASE_PROTEIN-GLUTAMINE GLUTAMINASE"/>
    <property type="match status" value="1"/>
</dbReference>
<dbReference type="GO" id="GO:0008984">
    <property type="term" value="F:protein-glutamate methylesterase activity"/>
    <property type="evidence" value="ECO:0007669"/>
    <property type="project" value="UniProtKB-EC"/>
</dbReference>
<dbReference type="STRING" id="1391654.AKJ09_06547"/>
<dbReference type="OrthoDB" id="9793421at2"/>
<dbReference type="SUPFAM" id="SSF52172">
    <property type="entry name" value="CheY-like"/>
    <property type="match status" value="1"/>
</dbReference>
<sequence length="362" mass="38159">MSKKRVVMVDDSVLARAILREILEGDDDMEVVGEAQNAYDAIGVVDALKPDLVTMDIDMPGPSGLEAIEWLMQKCPVPILVITSERLGGPSALGFQAIQRGALDFSPKPAVTDTEATVRLRNLARTLARVPIQARPTQPPPMDLGTRLTERAPASPESLVSNAEVVAIAAGIGGPRALSEVIKRLPKDFPSSVVIVQHMPPRFADGFARFLRGLTAVPVSIVAKGSQPMVPGEIYVCDGSIQPRVPKRGELVGDPSPNGKTSADILLTDLAASHGSRAIGVVMSGSGEDGASGLLAMRAAGCLTIAERVETAIPNEMPRAAMKRDAVVRPLSAELIADYLLGTLTVRSAKTTAPPSELKFNG</sequence>
<dbReference type="Gene3D" id="3.40.50.180">
    <property type="entry name" value="Methylesterase CheB, C-terminal domain"/>
    <property type="match status" value="1"/>
</dbReference>
<dbReference type="InterPro" id="IPR035909">
    <property type="entry name" value="CheB_C"/>
</dbReference>
<dbReference type="SMART" id="SM00448">
    <property type="entry name" value="REC"/>
    <property type="match status" value="1"/>
</dbReference>